<reference evidence="1" key="1">
    <citation type="journal article" date="2017" name="Nature">
        <title>The genome of Chenopodium quinoa.</title>
        <authorList>
            <person name="Jarvis D.E."/>
            <person name="Ho Y.S."/>
            <person name="Lightfoot D.J."/>
            <person name="Schmoeckel S.M."/>
            <person name="Li B."/>
            <person name="Borm T.J.A."/>
            <person name="Ohyanagi H."/>
            <person name="Mineta K."/>
            <person name="Michell C.T."/>
            <person name="Saber N."/>
            <person name="Kharbatia N.M."/>
            <person name="Rupper R.R."/>
            <person name="Sharp A.R."/>
            <person name="Dally N."/>
            <person name="Boughton B.A."/>
            <person name="Woo Y.H."/>
            <person name="Gao G."/>
            <person name="Schijlen E.G.W.M."/>
            <person name="Guo X."/>
            <person name="Momin A.A."/>
            <person name="Negrao S."/>
            <person name="Al-Babili S."/>
            <person name="Gehring C."/>
            <person name="Roessner U."/>
            <person name="Jung C."/>
            <person name="Murphy K."/>
            <person name="Arold S.T."/>
            <person name="Gojobori T."/>
            <person name="van der Linden C.G."/>
            <person name="van Loo E.N."/>
            <person name="Jellen E.N."/>
            <person name="Maughan P.J."/>
            <person name="Tester M."/>
        </authorList>
    </citation>
    <scope>NUCLEOTIDE SEQUENCE [LARGE SCALE GENOMIC DNA]</scope>
    <source>
        <strain evidence="1">cv. PI 614886</strain>
    </source>
</reference>
<evidence type="ECO:0000313" key="2">
    <source>
        <dbReference type="Proteomes" id="UP000596660"/>
    </source>
</evidence>
<dbReference type="Proteomes" id="UP000596660">
    <property type="component" value="Unplaced"/>
</dbReference>
<proteinExistence type="predicted"/>
<sequence length="173" mass="19169">MLHLHLPHGSPLRRLPVARLLTPRTGCGTPCLTLRPHTAHSSLLRRQPVALHLPPRTGCDPPCHMPTHHPPLTATIPTPPSTIFHSMATRSKHGIVQPNPKYHALHTSPTISPIPKNPVLAIRDPNWKVAMQDEYDALIKNAYILLYVDDIVLTSSSKSLPQQIISRLSLNLL</sequence>
<accession>A0A803MAN0</accession>
<organism evidence="1 2">
    <name type="scientific">Chenopodium quinoa</name>
    <name type="common">Quinoa</name>
    <dbReference type="NCBI Taxonomy" id="63459"/>
    <lineage>
        <taxon>Eukaryota</taxon>
        <taxon>Viridiplantae</taxon>
        <taxon>Streptophyta</taxon>
        <taxon>Embryophyta</taxon>
        <taxon>Tracheophyta</taxon>
        <taxon>Spermatophyta</taxon>
        <taxon>Magnoliopsida</taxon>
        <taxon>eudicotyledons</taxon>
        <taxon>Gunneridae</taxon>
        <taxon>Pentapetalae</taxon>
        <taxon>Caryophyllales</taxon>
        <taxon>Chenopodiaceae</taxon>
        <taxon>Chenopodioideae</taxon>
        <taxon>Atripliceae</taxon>
        <taxon>Chenopodium</taxon>
    </lineage>
</organism>
<protein>
    <recommendedName>
        <fullName evidence="3">Reverse transcriptase</fullName>
    </recommendedName>
</protein>
<dbReference type="Gramene" id="AUR62026147-RA">
    <property type="protein sequence ID" value="AUR62026147-RA:cds"/>
    <property type="gene ID" value="AUR62026147"/>
</dbReference>
<keyword evidence="2" id="KW-1185">Reference proteome</keyword>
<evidence type="ECO:0008006" key="3">
    <source>
        <dbReference type="Google" id="ProtNLM"/>
    </source>
</evidence>
<name>A0A803MAN0_CHEQI</name>
<evidence type="ECO:0000313" key="1">
    <source>
        <dbReference type="EnsemblPlants" id="AUR62026147-RA:cds"/>
    </source>
</evidence>
<reference evidence="1" key="2">
    <citation type="submission" date="2021-03" db="UniProtKB">
        <authorList>
            <consortium name="EnsemblPlants"/>
        </authorList>
    </citation>
    <scope>IDENTIFICATION</scope>
</reference>
<dbReference type="AlphaFoldDB" id="A0A803MAN0"/>
<dbReference type="EnsemblPlants" id="AUR62026147-RA">
    <property type="protein sequence ID" value="AUR62026147-RA:cds"/>
    <property type="gene ID" value="AUR62026147"/>
</dbReference>